<dbReference type="Proteomes" id="UP001479520">
    <property type="component" value="Plasmid unnamed1"/>
</dbReference>
<geneLocation type="plasmid" evidence="1 2">
    <name>unnamed1</name>
</geneLocation>
<evidence type="ECO:0000313" key="2">
    <source>
        <dbReference type="Proteomes" id="UP001479520"/>
    </source>
</evidence>
<name>A0ABZ2XKV4_9RHOO</name>
<sequence>MPKPLANIEHWSGAKILMESSAPELGLATLNIRHDDIAISLTLALDELQLQALRDGADKALALIAASK</sequence>
<dbReference type="EMBL" id="CP151407">
    <property type="protein sequence ID" value="WZJ23269.1"/>
    <property type="molecule type" value="Genomic_DNA"/>
</dbReference>
<proteinExistence type="predicted"/>
<organism evidence="1 2">
    <name type="scientific">Azonexus hydrophilus</name>
    <dbReference type="NCBI Taxonomy" id="418702"/>
    <lineage>
        <taxon>Bacteria</taxon>
        <taxon>Pseudomonadati</taxon>
        <taxon>Pseudomonadota</taxon>
        <taxon>Betaproteobacteria</taxon>
        <taxon>Rhodocyclales</taxon>
        <taxon>Azonexaceae</taxon>
        <taxon>Azonexus</taxon>
    </lineage>
</organism>
<dbReference type="RefSeq" id="WP_341744608.1">
    <property type="nucleotide sequence ID" value="NZ_CP151407.1"/>
</dbReference>
<keyword evidence="2" id="KW-1185">Reference proteome</keyword>
<reference evidence="1 2" key="1">
    <citation type="submission" date="2024-04" db="EMBL/GenBank/DDBJ databases">
        <title>Dissimilatory iodate-reducing microorganisms contribute to the enrichment of iodine in groundwater.</title>
        <authorList>
            <person name="Jiang Z."/>
        </authorList>
    </citation>
    <scope>NUCLEOTIDE SEQUENCE [LARGE SCALE GENOMIC DNA]</scope>
    <source>
        <strain evidence="1 2">NCP973</strain>
        <plasmid evidence="1 2">unnamed1</plasmid>
    </source>
</reference>
<evidence type="ECO:0000313" key="1">
    <source>
        <dbReference type="EMBL" id="WZJ23269.1"/>
    </source>
</evidence>
<keyword evidence="1" id="KW-0614">Plasmid</keyword>
<gene>
    <name evidence="1" type="ORF">AADV58_17830</name>
</gene>
<accession>A0ABZ2XKV4</accession>
<protein>
    <submittedName>
        <fullName evidence="1">Uncharacterized protein</fullName>
    </submittedName>
</protein>